<dbReference type="RefSeq" id="WP_011906861.1">
    <property type="nucleotide sequence ID" value="NC_009427.1"/>
</dbReference>
<dbReference type="InterPro" id="IPR011991">
    <property type="entry name" value="ArsR-like_HTH"/>
</dbReference>
<dbReference type="GO" id="GO:0043565">
    <property type="term" value="F:sequence-specific DNA binding"/>
    <property type="evidence" value="ECO:0007669"/>
    <property type="project" value="InterPro"/>
</dbReference>
<dbReference type="InterPro" id="IPR036390">
    <property type="entry name" value="WH_DNA-bd_sf"/>
</dbReference>
<dbReference type="eggNOG" id="COG1522">
    <property type="taxonomic scope" value="Bacteria"/>
</dbReference>
<dbReference type="InterPro" id="IPR019887">
    <property type="entry name" value="Tscrpt_reg_AsnC/Lrp_C"/>
</dbReference>
<evidence type="ECO:0000259" key="4">
    <source>
        <dbReference type="PROSITE" id="PS50956"/>
    </source>
</evidence>
<evidence type="ECO:0000313" key="5">
    <source>
        <dbReference type="EMBL" id="ABP64474.1"/>
    </source>
</evidence>
<geneLocation type="plasmid" evidence="5 6">
    <name>pNL2</name>
</geneLocation>
<reference evidence="5 6" key="1">
    <citation type="submission" date="2007-04" db="EMBL/GenBank/DDBJ databases">
        <title>Complete sequence of plasmid pNL2 of Novosphingobium aromaticivorans DSM 12444.</title>
        <authorList>
            <consortium name="US DOE Joint Genome Institute"/>
            <person name="Copeland A."/>
            <person name="Lucas S."/>
            <person name="Lapidus A."/>
            <person name="Barry K."/>
            <person name="Detter J.C."/>
            <person name="Glavina del Rio T."/>
            <person name="Hammon N."/>
            <person name="Israni S."/>
            <person name="Dalin E."/>
            <person name="Tice H."/>
            <person name="Pitluck S."/>
            <person name="Chertkov O."/>
            <person name="Han C."/>
            <person name="Thomson S."/>
            <person name="Schmutz J."/>
            <person name="Larimer F."/>
            <person name="Land M."/>
            <person name="Kyrpides N."/>
            <person name="Ivanova N."/>
            <person name="Fredrickson J."/>
            <person name="Romine M.F."/>
            <person name="Richardson P."/>
        </authorList>
    </citation>
    <scope>NUCLEOTIDE SEQUENCE [LARGE SCALE GENOMIC DNA]</scope>
    <source>
        <strain evidence="6">ATCC 700278 / DSM 12444 / CCUG 56034 / CIP 105152 / NBRC 16084 / F199</strain>
        <plasmid evidence="5 6">pNL2</plasmid>
    </source>
</reference>
<dbReference type="AlphaFoldDB" id="A4XEW3"/>
<dbReference type="InterPro" id="IPR036388">
    <property type="entry name" value="WH-like_DNA-bd_sf"/>
</dbReference>
<gene>
    <name evidence="5" type="ordered locus">Saro_3614</name>
</gene>
<evidence type="ECO:0000256" key="3">
    <source>
        <dbReference type="ARBA" id="ARBA00023163"/>
    </source>
</evidence>
<dbReference type="SUPFAM" id="SSF54909">
    <property type="entry name" value="Dimeric alpha+beta barrel"/>
    <property type="match status" value="1"/>
</dbReference>
<dbReference type="SUPFAM" id="SSF46785">
    <property type="entry name" value="Winged helix' DNA-binding domain"/>
    <property type="match status" value="1"/>
</dbReference>
<dbReference type="PANTHER" id="PTHR30154:SF34">
    <property type="entry name" value="TRANSCRIPTIONAL REGULATOR AZLB"/>
    <property type="match status" value="1"/>
</dbReference>
<dbReference type="Pfam" id="PF01037">
    <property type="entry name" value="AsnC_trans_reg"/>
    <property type="match status" value="1"/>
</dbReference>
<protein>
    <submittedName>
        <fullName evidence="5">Transcriptional regulator, AsnC family</fullName>
    </submittedName>
</protein>
<dbReference type="GO" id="GO:0006355">
    <property type="term" value="P:regulation of DNA-templated transcription"/>
    <property type="evidence" value="ECO:0007669"/>
    <property type="project" value="UniProtKB-ARBA"/>
</dbReference>
<sequence length="184" mass="19896">MKPGLDDKRATRRSQAAAANLAARVLSFDATDVSIIRELRANGRANNQQIAEKLGLTATTVSTRIRRMEDANQLRVVAVSDFSAHGFNVLLRISVEVDGRPASEVAQDLAVLPEVVAAHMVTGRYDIDMLVALHDFDNLSDFLLDKLSGVRGIRTLTPAIVVDIIKYQFDVAPIESRVGTGGAA</sequence>
<accession>A4XEW3</accession>
<proteinExistence type="predicted"/>
<dbReference type="KEGG" id="nar:Saro_3614"/>
<dbReference type="SMART" id="SM00344">
    <property type="entry name" value="HTH_ASNC"/>
    <property type="match status" value="1"/>
</dbReference>
<keyword evidence="5" id="KW-0614">Plasmid</keyword>
<dbReference type="EMBL" id="CP000677">
    <property type="protein sequence ID" value="ABP64474.1"/>
    <property type="molecule type" value="Genomic_DNA"/>
</dbReference>
<evidence type="ECO:0000256" key="2">
    <source>
        <dbReference type="ARBA" id="ARBA00023125"/>
    </source>
</evidence>
<dbReference type="PRINTS" id="PR00033">
    <property type="entry name" value="HTHASNC"/>
</dbReference>
<organism evidence="5 6">
    <name type="scientific">Novosphingobium aromaticivorans (strain ATCC 700278 / DSM 12444 / CCUG 56034 / CIP 105152 / NBRC 16084 / F199)</name>
    <dbReference type="NCBI Taxonomy" id="279238"/>
    <lineage>
        <taxon>Bacteria</taxon>
        <taxon>Pseudomonadati</taxon>
        <taxon>Pseudomonadota</taxon>
        <taxon>Alphaproteobacteria</taxon>
        <taxon>Sphingomonadales</taxon>
        <taxon>Sphingomonadaceae</taxon>
        <taxon>Novosphingobium</taxon>
    </lineage>
</organism>
<name>A4XEW3_NOVAD</name>
<dbReference type="InterPro" id="IPR011008">
    <property type="entry name" value="Dimeric_a/b-barrel"/>
</dbReference>
<keyword evidence="2" id="KW-0238">DNA-binding</keyword>
<evidence type="ECO:0000256" key="1">
    <source>
        <dbReference type="ARBA" id="ARBA00023015"/>
    </source>
</evidence>
<dbReference type="Gene3D" id="3.30.70.920">
    <property type="match status" value="1"/>
</dbReference>
<keyword evidence="3" id="KW-0804">Transcription</keyword>
<dbReference type="PROSITE" id="PS50956">
    <property type="entry name" value="HTH_ASNC_2"/>
    <property type="match status" value="1"/>
</dbReference>
<dbReference type="Gene3D" id="1.10.10.10">
    <property type="entry name" value="Winged helix-like DNA-binding domain superfamily/Winged helix DNA-binding domain"/>
    <property type="match status" value="1"/>
</dbReference>
<feature type="domain" description="HTH asnC-type" evidence="4">
    <location>
        <begin position="28"/>
        <end position="88"/>
    </location>
</feature>
<dbReference type="Proteomes" id="UP000009134">
    <property type="component" value="Plasmid pNL2"/>
</dbReference>
<dbReference type="InterPro" id="IPR000485">
    <property type="entry name" value="AsnC-type_HTH_dom"/>
</dbReference>
<dbReference type="PANTHER" id="PTHR30154">
    <property type="entry name" value="LEUCINE-RESPONSIVE REGULATORY PROTEIN"/>
    <property type="match status" value="1"/>
</dbReference>
<dbReference type="Pfam" id="PF13404">
    <property type="entry name" value="HTH_AsnC-type"/>
    <property type="match status" value="1"/>
</dbReference>
<dbReference type="GO" id="GO:0005829">
    <property type="term" value="C:cytosol"/>
    <property type="evidence" value="ECO:0007669"/>
    <property type="project" value="TreeGrafter"/>
</dbReference>
<dbReference type="HOGENOM" id="CLU_091233_5_2_5"/>
<evidence type="ECO:0000313" key="6">
    <source>
        <dbReference type="Proteomes" id="UP000009134"/>
    </source>
</evidence>
<dbReference type="GO" id="GO:0043200">
    <property type="term" value="P:response to amino acid"/>
    <property type="evidence" value="ECO:0007669"/>
    <property type="project" value="TreeGrafter"/>
</dbReference>
<dbReference type="InterPro" id="IPR019888">
    <property type="entry name" value="Tscrpt_reg_AsnC-like"/>
</dbReference>
<keyword evidence="1" id="KW-0805">Transcription regulation</keyword>
<keyword evidence="6" id="KW-1185">Reference proteome</keyword>
<dbReference type="CDD" id="cd00090">
    <property type="entry name" value="HTH_ARSR"/>
    <property type="match status" value="1"/>
</dbReference>